<dbReference type="PRINTS" id="PR01036">
    <property type="entry name" value="TCRTETB"/>
</dbReference>
<accession>A0A402B740</accession>
<comment type="caution">
    <text evidence="10">The sequence shown here is derived from an EMBL/GenBank/DDBJ whole genome shotgun (WGS) entry which is preliminary data.</text>
</comment>
<feature type="transmembrane region" description="Helical" evidence="7">
    <location>
        <begin position="472"/>
        <end position="492"/>
    </location>
</feature>
<dbReference type="Proteomes" id="UP000287171">
    <property type="component" value="Unassembled WGS sequence"/>
</dbReference>
<evidence type="ECO:0000256" key="2">
    <source>
        <dbReference type="ARBA" id="ARBA00022448"/>
    </source>
</evidence>
<evidence type="ECO:0000256" key="7">
    <source>
        <dbReference type="SAM" id="Phobius"/>
    </source>
</evidence>
<feature type="transmembrane region" description="Helical" evidence="7">
    <location>
        <begin position="397"/>
        <end position="416"/>
    </location>
</feature>
<organism evidence="10 11">
    <name type="scientific">Dictyobacter alpinus</name>
    <dbReference type="NCBI Taxonomy" id="2014873"/>
    <lineage>
        <taxon>Bacteria</taxon>
        <taxon>Bacillati</taxon>
        <taxon>Chloroflexota</taxon>
        <taxon>Ktedonobacteria</taxon>
        <taxon>Ktedonobacterales</taxon>
        <taxon>Dictyobacteraceae</taxon>
        <taxon>Dictyobacter</taxon>
    </lineage>
</organism>
<feature type="transmembrane region" description="Helical" evidence="7">
    <location>
        <begin position="162"/>
        <end position="183"/>
    </location>
</feature>
<feature type="transmembrane region" description="Helical" evidence="7">
    <location>
        <begin position="46"/>
        <end position="64"/>
    </location>
</feature>
<dbReference type="AlphaFoldDB" id="A0A402B740"/>
<reference evidence="11" key="1">
    <citation type="submission" date="2018-12" db="EMBL/GenBank/DDBJ databases">
        <title>Tengunoibacter tsumagoiensis gen. nov., sp. nov., Dictyobacter kobayashii sp. nov., D. alpinus sp. nov., and D. joshuensis sp. nov. and description of Dictyobacteraceae fam. nov. within the order Ktedonobacterales isolated from Tengu-no-mugimeshi.</title>
        <authorList>
            <person name="Wang C.M."/>
            <person name="Zheng Y."/>
            <person name="Sakai Y."/>
            <person name="Toyoda A."/>
            <person name="Minakuchi Y."/>
            <person name="Abe K."/>
            <person name="Yokota A."/>
            <person name="Yabe S."/>
        </authorList>
    </citation>
    <scope>NUCLEOTIDE SEQUENCE [LARGE SCALE GENOMIC DNA]</scope>
    <source>
        <strain evidence="11">Uno16</strain>
    </source>
</reference>
<feature type="transmembrane region" description="Helical" evidence="7">
    <location>
        <begin position="263"/>
        <end position="285"/>
    </location>
</feature>
<dbReference type="InterPro" id="IPR020846">
    <property type="entry name" value="MFS_dom"/>
</dbReference>
<feature type="transmembrane region" description="Helical" evidence="7">
    <location>
        <begin position="221"/>
        <end position="243"/>
    </location>
</feature>
<sequence length="523" mass="56136">MQMTRNAKILVTIALMLGMALAALDTTIVGTAMPSIVGKLGGITLYSWVFSAYLLTSTTTVPIYGKLADLYGRKPLFLFGSVVFLIGSVASGFSHSMVELIIFRAIQGLGAGAVQPIVLTIIGDIFALKERARIQGLFSGVWGLSSIIGPALGGLIVDHFSWRWVFFINVPFGLLSALILLFALKEQVERKKHHLDYVGTITLSVSIVALLFAFLQGGTSWSWISWQSIGLFAVSLLLLAWFLREERRAAEPILPLDLFQNRIIVISSIGGVVLGTLMFGVTSYVPLFMQGVKGGSATDAGIILGPLLLAWPIAATISGKIVISYGYRLTALFGTALSLVGVGMALLFTPQISLAFIIVAMVLIGTGLGFSSSAYILSVQNAVPWNLRGVATASTQFFRTIGGTIGVAIMGSILNAQMAQRFTPIFANYQSVLQHLPKGVSPANVLLTPGVRETLPTALLNQLQVALSQSLFWVYLLLFILAIIGVVAMFWLPGGRADQYMYKSESTATEEQPQSDAVVPHIG</sequence>
<evidence type="ECO:0000256" key="4">
    <source>
        <dbReference type="ARBA" id="ARBA00022692"/>
    </source>
</evidence>
<dbReference type="RefSeq" id="WP_246039124.1">
    <property type="nucleotide sequence ID" value="NZ_BIFT01000001.1"/>
</dbReference>
<dbReference type="InterPro" id="IPR004638">
    <property type="entry name" value="EmrB-like"/>
</dbReference>
<keyword evidence="4 7" id="KW-0812">Transmembrane</keyword>
<feature type="transmembrane region" description="Helical" evidence="7">
    <location>
        <begin position="195"/>
        <end position="215"/>
    </location>
</feature>
<name>A0A402B740_9CHLR</name>
<evidence type="ECO:0000256" key="3">
    <source>
        <dbReference type="ARBA" id="ARBA00022475"/>
    </source>
</evidence>
<keyword evidence="2" id="KW-0813">Transport</keyword>
<dbReference type="GO" id="GO:0005886">
    <property type="term" value="C:plasma membrane"/>
    <property type="evidence" value="ECO:0007669"/>
    <property type="project" value="UniProtKB-SubCell"/>
</dbReference>
<dbReference type="CDD" id="cd17502">
    <property type="entry name" value="MFS_Azr1_MDR_like"/>
    <property type="match status" value="1"/>
</dbReference>
<dbReference type="Pfam" id="PF07690">
    <property type="entry name" value="MFS_1"/>
    <property type="match status" value="2"/>
</dbReference>
<evidence type="ECO:0000256" key="6">
    <source>
        <dbReference type="ARBA" id="ARBA00023136"/>
    </source>
</evidence>
<keyword evidence="11" id="KW-1185">Reference proteome</keyword>
<feature type="transmembrane region" description="Helical" evidence="7">
    <location>
        <begin position="329"/>
        <end position="348"/>
    </location>
</feature>
<dbReference type="PANTHER" id="PTHR23501:SF191">
    <property type="entry name" value="VACUOLAR BASIC AMINO ACID TRANSPORTER 4"/>
    <property type="match status" value="1"/>
</dbReference>
<feature type="signal peptide" evidence="8">
    <location>
        <begin position="1"/>
        <end position="22"/>
    </location>
</feature>
<keyword evidence="8" id="KW-0732">Signal</keyword>
<dbReference type="InterPro" id="IPR036259">
    <property type="entry name" value="MFS_trans_sf"/>
</dbReference>
<dbReference type="SUPFAM" id="SSF103473">
    <property type="entry name" value="MFS general substrate transporter"/>
    <property type="match status" value="2"/>
</dbReference>
<dbReference type="Gene3D" id="1.20.1720.10">
    <property type="entry name" value="Multidrug resistance protein D"/>
    <property type="match status" value="1"/>
</dbReference>
<dbReference type="GO" id="GO:0022857">
    <property type="term" value="F:transmembrane transporter activity"/>
    <property type="evidence" value="ECO:0007669"/>
    <property type="project" value="InterPro"/>
</dbReference>
<evidence type="ECO:0000256" key="1">
    <source>
        <dbReference type="ARBA" id="ARBA00004651"/>
    </source>
</evidence>
<keyword evidence="6 7" id="KW-0472">Membrane</keyword>
<feature type="domain" description="Major facilitator superfamily (MFS) profile" evidence="9">
    <location>
        <begin position="11"/>
        <end position="497"/>
    </location>
</feature>
<dbReference type="Gene3D" id="1.20.1250.20">
    <property type="entry name" value="MFS general substrate transporter like domains"/>
    <property type="match status" value="1"/>
</dbReference>
<dbReference type="NCBIfam" id="TIGR00711">
    <property type="entry name" value="efflux_EmrB"/>
    <property type="match status" value="1"/>
</dbReference>
<feature type="transmembrane region" description="Helical" evidence="7">
    <location>
        <begin position="76"/>
        <end position="95"/>
    </location>
</feature>
<evidence type="ECO:0000256" key="5">
    <source>
        <dbReference type="ARBA" id="ARBA00022989"/>
    </source>
</evidence>
<evidence type="ECO:0000256" key="8">
    <source>
        <dbReference type="SAM" id="SignalP"/>
    </source>
</evidence>
<keyword evidence="3" id="KW-1003">Cell membrane</keyword>
<comment type="subcellular location">
    <subcellularLocation>
        <location evidence="1">Cell membrane</location>
        <topology evidence="1">Multi-pass membrane protein</topology>
    </subcellularLocation>
</comment>
<proteinExistence type="predicted"/>
<feature type="chain" id="PRO_5019256677" evidence="8">
    <location>
        <begin position="23"/>
        <end position="523"/>
    </location>
</feature>
<evidence type="ECO:0000259" key="9">
    <source>
        <dbReference type="PROSITE" id="PS50850"/>
    </source>
</evidence>
<gene>
    <name evidence="10" type="ORF">KDA_26520</name>
</gene>
<feature type="transmembrane region" description="Helical" evidence="7">
    <location>
        <begin position="297"/>
        <end position="317"/>
    </location>
</feature>
<feature type="transmembrane region" description="Helical" evidence="7">
    <location>
        <begin position="101"/>
        <end position="122"/>
    </location>
</feature>
<feature type="transmembrane region" description="Helical" evidence="7">
    <location>
        <begin position="354"/>
        <end position="377"/>
    </location>
</feature>
<feature type="transmembrane region" description="Helical" evidence="7">
    <location>
        <begin position="134"/>
        <end position="156"/>
    </location>
</feature>
<evidence type="ECO:0000313" key="11">
    <source>
        <dbReference type="Proteomes" id="UP000287171"/>
    </source>
</evidence>
<evidence type="ECO:0000313" key="10">
    <source>
        <dbReference type="EMBL" id="GCE27168.1"/>
    </source>
</evidence>
<dbReference type="FunFam" id="1.20.1720.10:FF:000004">
    <property type="entry name" value="EmrB/QacA family drug resistance transporter"/>
    <property type="match status" value="1"/>
</dbReference>
<dbReference type="EMBL" id="BIFT01000001">
    <property type="protein sequence ID" value="GCE27168.1"/>
    <property type="molecule type" value="Genomic_DNA"/>
</dbReference>
<dbReference type="PROSITE" id="PS50850">
    <property type="entry name" value="MFS"/>
    <property type="match status" value="1"/>
</dbReference>
<protein>
    <submittedName>
        <fullName evidence="10">MFS transporter</fullName>
    </submittedName>
</protein>
<dbReference type="PANTHER" id="PTHR23501">
    <property type="entry name" value="MAJOR FACILITATOR SUPERFAMILY"/>
    <property type="match status" value="1"/>
</dbReference>
<keyword evidence="5 7" id="KW-1133">Transmembrane helix</keyword>
<dbReference type="InterPro" id="IPR011701">
    <property type="entry name" value="MFS"/>
</dbReference>